<protein>
    <submittedName>
        <fullName evidence="1">Uncharacterized protein</fullName>
    </submittedName>
</protein>
<organism evidence="1 2">
    <name type="scientific">Helcobacillus massiliensis</name>
    <dbReference type="NCBI Taxonomy" id="521392"/>
    <lineage>
        <taxon>Bacteria</taxon>
        <taxon>Bacillati</taxon>
        <taxon>Actinomycetota</taxon>
        <taxon>Actinomycetes</taxon>
        <taxon>Micrococcales</taxon>
        <taxon>Dermabacteraceae</taxon>
        <taxon>Helcobacillus</taxon>
    </lineage>
</organism>
<comment type="caution">
    <text evidence="1">The sequence shown here is derived from an EMBL/GenBank/DDBJ whole genome shotgun (WGS) entry which is preliminary data.</text>
</comment>
<dbReference type="AlphaFoldDB" id="A0A839R0Y4"/>
<name>A0A839R0Y4_9MICO</name>
<reference evidence="1 2" key="1">
    <citation type="submission" date="2020-08" db="EMBL/GenBank/DDBJ databases">
        <title>Sequencing the genomes of 1000 actinobacteria strains.</title>
        <authorList>
            <person name="Klenk H.-P."/>
        </authorList>
    </citation>
    <scope>NUCLEOTIDE SEQUENCE [LARGE SCALE GENOMIC DNA]</scope>
    <source>
        <strain evidence="1 2">DSM 23040</strain>
    </source>
</reference>
<dbReference type="Proteomes" id="UP000568050">
    <property type="component" value="Unassembled WGS sequence"/>
</dbReference>
<evidence type="ECO:0000313" key="2">
    <source>
        <dbReference type="Proteomes" id="UP000568050"/>
    </source>
</evidence>
<sequence length="54" mass="5941">MKKAIWLAVLYTAVMGAGKAYVKNVKGVGYSDPGFLEHFSGSCSGWRRPPYFTP</sequence>
<gene>
    <name evidence="1" type="ORF">FHX50_002288</name>
</gene>
<proteinExistence type="predicted"/>
<accession>A0A839R0Y4</accession>
<keyword evidence="2" id="KW-1185">Reference proteome</keyword>
<evidence type="ECO:0000313" key="1">
    <source>
        <dbReference type="EMBL" id="MBB3023981.1"/>
    </source>
</evidence>
<dbReference type="EMBL" id="JACHWP010000020">
    <property type="protein sequence ID" value="MBB3023981.1"/>
    <property type="molecule type" value="Genomic_DNA"/>
</dbReference>